<name>A0A067Q4D9_9AGAM</name>
<proteinExistence type="predicted"/>
<dbReference type="HOGENOM" id="CLU_1806444_0_0_1"/>
<keyword evidence="3" id="KW-1185">Reference proteome</keyword>
<evidence type="ECO:0000313" key="2">
    <source>
        <dbReference type="EMBL" id="KDQ61864.1"/>
    </source>
</evidence>
<dbReference type="Proteomes" id="UP000027265">
    <property type="component" value="Unassembled WGS sequence"/>
</dbReference>
<reference evidence="3" key="1">
    <citation type="journal article" date="2014" name="Proc. Natl. Acad. Sci. U.S.A.">
        <title>Extensive sampling of basidiomycete genomes demonstrates inadequacy of the white-rot/brown-rot paradigm for wood decay fungi.</title>
        <authorList>
            <person name="Riley R."/>
            <person name="Salamov A.A."/>
            <person name="Brown D.W."/>
            <person name="Nagy L.G."/>
            <person name="Floudas D."/>
            <person name="Held B.W."/>
            <person name="Levasseur A."/>
            <person name="Lombard V."/>
            <person name="Morin E."/>
            <person name="Otillar R."/>
            <person name="Lindquist E.A."/>
            <person name="Sun H."/>
            <person name="LaButti K.M."/>
            <person name="Schmutz J."/>
            <person name="Jabbour D."/>
            <person name="Luo H."/>
            <person name="Baker S.E."/>
            <person name="Pisabarro A.G."/>
            <person name="Walton J.D."/>
            <person name="Blanchette R.A."/>
            <person name="Henrissat B."/>
            <person name="Martin F."/>
            <person name="Cullen D."/>
            <person name="Hibbett D.S."/>
            <person name="Grigoriev I.V."/>
        </authorList>
    </citation>
    <scope>NUCLEOTIDE SEQUENCE [LARGE SCALE GENOMIC DNA]</scope>
    <source>
        <strain evidence="3">MUCL 33604</strain>
    </source>
</reference>
<dbReference type="InParanoid" id="A0A067Q4D9"/>
<dbReference type="Gene3D" id="1.10.510.10">
    <property type="entry name" value="Transferase(Phosphotransferase) domain 1"/>
    <property type="match status" value="1"/>
</dbReference>
<feature type="domain" description="Protein kinase" evidence="1">
    <location>
        <begin position="1"/>
        <end position="139"/>
    </location>
</feature>
<gene>
    <name evidence="2" type="ORF">JAAARDRAFT_524813</name>
</gene>
<dbReference type="OrthoDB" id="4062651at2759"/>
<dbReference type="AlphaFoldDB" id="A0A067Q4D9"/>
<dbReference type="InterPro" id="IPR000719">
    <property type="entry name" value="Prot_kinase_dom"/>
</dbReference>
<dbReference type="EMBL" id="KL197712">
    <property type="protein sequence ID" value="KDQ61864.1"/>
    <property type="molecule type" value="Genomic_DNA"/>
</dbReference>
<evidence type="ECO:0000313" key="3">
    <source>
        <dbReference type="Proteomes" id="UP000027265"/>
    </source>
</evidence>
<protein>
    <recommendedName>
        <fullName evidence="1">Protein kinase domain-containing protein</fullName>
    </recommendedName>
</protein>
<dbReference type="SUPFAM" id="SSF56112">
    <property type="entry name" value="Protein kinase-like (PK-like)"/>
    <property type="match status" value="1"/>
</dbReference>
<dbReference type="PROSITE" id="PS50011">
    <property type="entry name" value="PROTEIN_KINASE_DOM"/>
    <property type="match status" value="1"/>
</dbReference>
<dbReference type="Pfam" id="PF00069">
    <property type="entry name" value="Pkinase"/>
    <property type="match status" value="1"/>
</dbReference>
<dbReference type="GO" id="GO:0005524">
    <property type="term" value="F:ATP binding"/>
    <property type="evidence" value="ECO:0007669"/>
    <property type="project" value="InterPro"/>
</dbReference>
<sequence>MFPPLRLGLAHVVNGTAASATNVGGSFRFMAPELLPTILDDDTQSTKPTLASDMGSLGCIISEGLTSKKPYHTRPSHSQVVFPIVNGIHSYTEANFINDYTENGISGCKDIWQILKKCWEMDPAFRPTIVDFEGLAPNLFGPR</sequence>
<organism evidence="2 3">
    <name type="scientific">Jaapia argillacea MUCL 33604</name>
    <dbReference type="NCBI Taxonomy" id="933084"/>
    <lineage>
        <taxon>Eukaryota</taxon>
        <taxon>Fungi</taxon>
        <taxon>Dikarya</taxon>
        <taxon>Basidiomycota</taxon>
        <taxon>Agaricomycotina</taxon>
        <taxon>Agaricomycetes</taxon>
        <taxon>Agaricomycetidae</taxon>
        <taxon>Jaapiales</taxon>
        <taxon>Jaapiaceae</taxon>
        <taxon>Jaapia</taxon>
    </lineage>
</organism>
<dbReference type="GO" id="GO:0004672">
    <property type="term" value="F:protein kinase activity"/>
    <property type="evidence" value="ECO:0007669"/>
    <property type="project" value="InterPro"/>
</dbReference>
<accession>A0A067Q4D9</accession>
<dbReference type="InterPro" id="IPR011009">
    <property type="entry name" value="Kinase-like_dom_sf"/>
</dbReference>
<evidence type="ECO:0000259" key="1">
    <source>
        <dbReference type="PROSITE" id="PS50011"/>
    </source>
</evidence>